<evidence type="ECO:0000313" key="4">
    <source>
        <dbReference type="Proteomes" id="UP000736335"/>
    </source>
</evidence>
<comment type="caution">
    <text evidence="3">The sequence shown here is derived from an EMBL/GenBank/DDBJ whole genome shotgun (WGS) entry which is preliminary data.</text>
</comment>
<dbReference type="AlphaFoldDB" id="A0A9P6HH68"/>
<dbReference type="PANTHER" id="PTHR37848:SF1">
    <property type="entry name" value="SUN DOMAIN-CONTAINING PROTEIN"/>
    <property type="match status" value="1"/>
</dbReference>
<keyword evidence="2" id="KW-1133">Transmembrane helix</keyword>
<reference evidence="3" key="1">
    <citation type="journal article" date="2020" name="Nat. Commun.">
        <title>Large-scale genome sequencing of mycorrhizal fungi provides insights into the early evolution of symbiotic traits.</title>
        <authorList>
            <person name="Miyauchi S."/>
            <person name="Kiss E."/>
            <person name="Kuo A."/>
            <person name="Drula E."/>
            <person name="Kohler A."/>
            <person name="Sanchez-Garcia M."/>
            <person name="Morin E."/>
            <person name="Andreopoulos B."/>
            <person name="Barry K.W."/>
            <person name="Bonito G."/>
            <person name="Buee M."/>
            <person name="Carver A."/>
            <person name="Chen C."/>
            <person name="Cichocki N."/>
            <person name="Clum A."/>
            <person name="Culley D."/>
            <person name="Crous P.W."/>
            <person name="Fauchery L."/>
            <person name="Girlanda M."/>
            <person name="Hayes R.D."/>
            <person name="Keri Z."/>
            <person name="LaButti K."/>
            <person name="Lipzen A."/>
            <person name="Lombard V."/>
            <person name="Magnuson J."/>
            <person name="Maillard F."/>
            <person name="Murat C."/>
            <person name="Nolan M."/>
            <person name="Ohm R.A."/>
            <person name="Pangilinan J."/>
            <person name="Pereira M.F."/>
            <person name="Perotto S."/>
            <person name="Peter M."/>
            <person name="Pfister S."/>
            <person name="Riley R."/>
            <person name="Sitrit Y."/>
            <person name="Stielow J.B."/>
            <person name="Szollosi G."/>
            <person name="Zifcakova L."/>
            <person name="Stursova M."/>
            <person name="Spatafora J.W."/>
            <person name="Tedersoo L."/>
            <person name="Vaario L.M."/>
            <person name="Yamada A."/>
            <person name="Yan M."/>
            <person name="Wang P."/>
            <person name="Xu J."/>
            <person name="Bruns T."/>
            <person name="Baldrian P."/>
            <person name="Vilgalys R."/>
            <person name="Dunand C."/>
            <person name="Henrissat B."/>
            <person name="Grigoriev I.V."/>
            <person name="Hibbett D."/>
            <person name="Nagy L.G."/>
            <person name="Martin F.M."/>
        </authorList>
    </citation>
    <scope>NUCLEOTIDE SEQUENCE</scope>
    <source>
        <strain evidence="3">UH-Tt-Lm1</strain>
    </source>
</reference>
<keyword evidence="2" id="KW-0472">Membrane</keyword>
<feature type="region of interest" description="Disordered" evidence="1">
    <location>
        <begin position="218"/>
        <end position="239"/>
    </location>
</feature>
<evidence type="ECO:0000256" key="2">
    <source>
        <dbReference type="SAM" id="Phobius"/>
    </source>
</evidence>
<evidence type="ECO:0000256" key="1">
    <source>
        <dbReference type="SAM" id="MobiDB-lite"/>
    </source>
</evidence>
<feature type="compositionally biased region" description="Pro residues" evidence="1">
    <location>
        <begin position="45"/>
        <end position="56"/>
    </location>
</feature>
<dbReference type="PANTHER" id="PTHR37848">
    <property type="entry name" value="EXPRESSED PROTEIN"/>
    <property type="match status" value="1"/>
</dbReference>
<feature type="transmembrane region" description="Helical" evidence="2">
    <location>
        <begin position="325"/>
        <end position="343"/>
    </location>
</feature>
<feature type="region of interest" description="Disordered" evidence="1">
    <location>
        <begin position="1"/>
        <end position="59"/>
    </location>
</feature>
<name>A0A9P6HH68_9AGAM</name>
<evidence type="ECO:0000313" key="3">
    <source>
        <dbReference type="EMBL" id="KAF9787166.1"/>
    </source>
</evidence>
<keyword evidence="2" id="KW-0812">Transmembrane</keyword>
<sequence>MIIESPLNKKQEEAHLTSLDANDTTTALEELPPSFERATEDRLLPDPPQQDPPPAFSPYTASFCTAGNGAIISHDPHLNEDGEALYRFLLAHSSTPPTFHLHINGTHKETRTRIVDSHRGDNGHRHRFDETQIQTYTEVVVDFDFRIDLTPNIVTDPAHAPVQWSIPDDEPAYRGKVYQQIETPGTPIGKTRMVRPSRRERKGYKLWCKERTTKGLPPWIGNYSRNPSSSRRTPPESEIQLKSSQTVRQWCDDYCTSDKILKEFVYTKYVYGWDFGALKQAIDALIVKQASYDGKLKIKFTPFPSASNLIIVRPTNTLSKLVSNIWIKVLLWITFIYPFIWLFKRFHGRGGGVWKVCGGGYPLKVVLPLPRGDGDHLPTFEEAAGSSSSNVARTGTYVIGEREGEWFRRWENTIRGAVLSRKQDKNPLTHPTDTPYANPCAALLDGYTD</sequence>
<accession>A0A9P6HH68</accession>
<proteinExistence type="predicted"/>
<dbReference type="EMBL" id="WIUZ02000005">
    <property type="protein sequence ID" value="KAF9787166.1"/>
    <property type="molecule type" value="Genomic_DNA"/>
</dbReference>
<dbReference type="OrthoDB" id="203796at2759"/>
<gene>
    <name evidence="3" type="ORF">BJ322DRAFT_1121917</name>
</gene>
<organism evidence="3 4">
    <name type="scientific">Thelephora terrestris</name>
    <dbReference type="NCBI Taxonomy" id="56493"/>
    <lineage>
        <taxon>Eukaryota</taxon>
        <taxon>Fungi</taxon>
        <taxon>Dikarya</taxon>
        <taxon>Basidiomycota</taxon>
        <taxon>Agaricomycotina</taxon>
        <taxon>Agaricomycetes</taxon>
        <taxon>Thelephorales</taxon>
        <taxon>Thelephoraceae</taxon>
        <taxon>Thelephora</taxon>
    </lineage>
</organism>
<protein>
    <submittedName>
        <fullName evidence="3">Uncharacterized protein</fullName>
    </submittedName>
</protein>
<reference evidence="3" key="2">
    <citation type="submission" date="2020-11" db="EMBL/GenBank/DDBJ databases">
        <authorList>
            <consortium name="DOE Joint Genome Institute"/>
            <person name="Kuo A."/>
            <person name="Miyauchi S."/>
            <person name="Kiss E."/>
            <person name="Drula E."/>
            <person name="Kohler A."/>
            <person name="Sanchez-Garcia M."/>
            <person name="Andreopoulos B."/>
            <person name="Barry K.W."/>
            <person name="Bonito G."/>
            <person name="Buee M."/>
            <person name="Carver A."/>
            <person name="Chen C."/>
            <person name="Cichocki N."/>
            <person name="Clum A."/>
            <person name="Culley D."/>
            <person name="Crous P.W."/>
            <person name="Fauchery L."/>
            <person name="Girlanda M."/>
            <person name="Hayes R."/>
            <person name="Keri Z."/>
            <person name="Labutti K."/>
            <person name="Lipzen A."/>
            <person name="Lombard V."/>
            <person name="Magnuson J."/>
            <person name="Maillard F."/>
            <person name="Morin E."/>
            <person name="Murat C."/>
            <person name="Nolan M."/>
            <person name="Ohm R."/>
            <person name="Pangilinan J."/>
            <person name="Pereira M."/>
            <person name="Perotto S."/>
            <person name="Peter M."/>
            <person name="Riley R."/>
            <person name="Sitrit Y."/>
            <person name="Stielow B."/>
            <person name="Szollosi G."/>
            <person name="Zifcakova L."/>
            <person name="Stursova M."/>
            <person name="Spatafora J.W."/>
            <person name="Tedersoo L."/>
            <person name="Vaario L.-M."/>
            <person name="Yamada A."/>
            <person name="Yan M."/>
            <person name="Wang P."/>
            <person name="Xu J."/>
            <person name="Bruns T."/>
            <person name="Baldrian P."/>
            <person name="Vilgalys R."/>
            <person name="Henrissat B."/>
            <person name="Grigoriev I.V."/>
            <person name="Hibbett D."/>
            <person name="Nagy L.G."/>
            <person name="Martin F.M."/>
        </authorList>
    </citation>
    <scope>NUCLEOTIDE SEQUENCE</scope>
    <source>
        <strain evidence="3">UH-Tt-Lm1</strain>
    </source>
</reference>
<dbReference type="Proteomes" id="UP000736335">
    <property type="component" value="Unassembled WGS sequence"/>
</dbReference>
<keyword evidence="4" id="KW-1185">Reference proteome</keyword>